<organism evidence="2 3">
    <name type="scientific">Coraliomargarita akajimensis (strain DSM 45221 / IAM 15411 / JCM 23193 / KCTC 12865 / 04OKA010-24)</name>
    <dbReference type="NCBI Taxonomy" id="583355"/>
    <lineage>
        <taxon>Bacteria</taxon>
        <taxon>Pseudomonadati</taxon>
        <taxon>Verrucomicrobiota</taxon>
        <taxon>Opitutia</taxon>
        <taxon>Puniceicoccales</taxon>
        <taxon>Coraliomargaritaceae</taxon>
        <taxon>Coraliomargarita</taxon>
    </lineage>
</organism>
<dbReference type="GO" id="GO:0010349">
    <property type="term" value="F:L-galactose dehydrogenase activity"/>
    <property type="evidence" value="ECO:0007669"/>
    <property type="project" value="InterPro"/>
</dbReference>
<dbReference type="InterPro" id="IPR036812">
    <property type="entry name" value="NAD(P)_OxRdtase_dom_sf"/>
</dbReference>
<accession>D5EQU5</accession>
<dbReference type="RefSeq" id="WP_013042662.1">
    <property type="nucleotide sequence ID" value="NC_014008.1"/>
</dbReference>
<dbReference type="GO" id="GO:0005829">
    <property type="term" value="C:cytosol"/>
    <property type="evidence" value="ECO:0007669"/>
    <property type="project" value="TreeGrafter"/>
</dbReference>
<dbReference type="SUPFAM" id="SSF51430">
    <property type="entry name" value="NAD(P)-linked oxidoreductase"/>
    <property type="match status" value="1"/>
</dbReference>
<dbReference type="InterPro" id="IPR044479">
    <property type="entry name" value="LGALDH-like"/>
</dbReference>
<dbReference type="InterPro" id="IPR023210">
    <property type="entry name" value="NADP_OxRdtase_dom"/>
</dbReference>
<sequence>MKYRKLGTTGLEVSILSYGASALGGVFRDVNEADGLKAVDTALEQGINYIDVSPAYGNTKAEAVLGKALRKHSRESYYLSTKAGKFCTPGEYGGHLFDYSESAIRRSLDESLQRLGTDYVDALYLHDIEYDARSHVEQALSEGVATLQALKKEGKIRFYGISTYPMDLWQQVVEQVDFDIAMTHSHYCLSDTLLLDLTESAKDKGIGVVNSSPFLMGVLTTRGPADWFPISAEDKAHVVQAVEFCQAQGTTLEKLAVQFSVSNERIPTTLTSSANPGRIQQSIDNALVEPDPALVEQVQQILSPIYNRDWNFGETC</sequence>
<dbReference type="EMBL" id="CP001998">
    <property type="protein sequence ID" value="ADE53938.1"/>
    <property type="molecule type" value="Genomic_DNA"/>
</dbReference>
<proteinExistence type="predicted"/>
<evidence type="ECO:0000313" key="3">
    <source>
        <dbReference type="Proteomes" id="UP000000925"/>
    </source>
</evidence>
<feature type="domain" description="NADP-dependent oxidoreductase" evidence="1">
    <location>
        <begin position="16"/>
        <end position="300"/>
    </location>
</feature>
<dbReference type="Gene3D" id="3.20.20.100">
    <property type="entry name" value="NADP-dependent oxidoreductase domain"/>
    <property type="match status" value="1"/>
</dbReference>
<dbReference type="STRING" id="583355.Caka_0916"/>
<gene>
    <name evidence="2" type="ordered locus">Caka_0916</name>
</gene>
<name>D5EQU5_CORAD</name>
<evidence type="ECO:0000259" key="1">
    <source>
        <dbReference type="Pfam" id="PF00248"/>
    </source>
</evidence>
<dbReference type="InterPro" id="IPR020471">
    <property type="entry name" value="AKR"/>
</dbReference>
<reference evidence="2 3" key="1">
    <citation type="journal article" date="2010" name="Stand. Genomic Sci.">
        <title>Complete genome sequence of Coraliomargarita akajimensis type strain (04OKA010-24).</title>
        <authorList>
            <person name="Mavromatis K."/>
            <person name="Abt B."/>
            <person name="Brambilla E."/>
            <person name="Lapidus A."/>
            <person name="Copeland A."/>
            <person name="Deshpande S."/>
            <person name="Nolan M."/>
            <person name="Lucas S."/>
            <person name="Tice H."/>
            <person name="Cheng J.F."/>
            <person name="Han C."/>
            <person name="Detter J.C."/>
            <person name="Woyke T."/>
            <person name="Goodwin L."/>
            <person name="Pitluck S."/>
            <person name="Held B."/>
            <person name="Brettin T."/>
            <person name="Tapia R."/>
            <person name="Ivanova N."/>
            <person name="Mikhailova N."/>
            <person name="Pati A."/>
            <person name="Liolios K."/>
            <person name="Chen A."/>
            <person name="Palaniappan K."/>
            <person name="Land M."/>
            <person name="Hauser L."/>
            <person name="Chang Y.J."/>
            <person name="Jeffries C.D."/>
            <person name="Rohde M."/>
            <person name="Goker M."/>
            <person name="Bristow J."/>
            <person name="Eisen J.A."/>
            <person name="Markowitz V."/>
            <person name="Hugenholtz P."/>
            <person name="Klenk H.P."/>
            <person name="Kyrpides N.C."/>
        </authorList>
    </citation>
    <scope>NUCLEOTIDE SEQUENCE [LARGE SCALE GENOMIC DNA]</scope>
    <source>
        <strain evidence="3">DSM 45221 / IAM 15411 / JCM 23193 / KCTC 12865</strain>
    </source>
</reference>
<evidence type="ECO:0000313" key="2">
    <source>
        <dbReference type="EMBL" id="ADE53938.1"/>
    </source>
</evidence>
<dbReference type="HOGENOM" id="CLU_023205_2_3_0"/>
<dbReference type="Pfam" id="PF00248">
    <property type="entry name" value="Aldo_ket_red"/>
    <property type="match status" value="1"/>
</dbReference>
<dbReference type="KEGG" id="caa:Caka_0916"/>
<dbReference type="PANTHER" id="PTHR42686:SF1">
    <property type="entry name" value="GH17980P-RELATED"/>
    <property type="match status" value="1"/>
</dbReference>
<dbReference type="eggNOG" id="COG0667">
    <property type="taxonomic scope" value="Bacteria"/>
</dbReference>
<dbReference type="OrthoDB" id="9773828at2"/>
<dbReference type="AlphaFoldDB" id="D5EQU5"/>
<dbReference type="Proteomes" id="UP000000925">
    <property type="component" value="Chromosome"/>
</dbReference>
<protein>
    <submittedName>
        <fullName evidence="2">Aldo/keto reductase</fullName>
    </submittedName>
</protein>
<dbReference type="CDD" id="cd19163">
    <property type="entry name" value="AKR_galDH"/>
    <property type="match status" value="1"/>
</dbReference>
<keyword evidence="3" id="KW-1185">Reference proteome</keyword>
<dbReference type="PANTHER" id="PTHR42686">
    <property type="entry name" value="GH17980P-RELATED"/>
    <property type="match status" value="1"/>
</dbReference>